<feature type="compositionally biased region" description="Low complexity" evidence="3">
    <location>
        <begin position="519"/>
        <end position="531"/>
    </location>
</feature>
<dbReference type="GO" id="GO:0000340">
    <property type="term" value="F:RNA 7-methylguanosine cap binding"/>
    <property type="evidence" value="ECO:0007669"/>
    <property type="project" value="InterPro"/>
</dbReference>
<evidence type="ECO:0000256" key="2">
    <source>
        <dbReference type="ARBA" id="ARBA00019876"/>
    </source>
</evidence>
<feature type="region of interest" description="Disordered" evidence="3">
    <location>
        <begin position="107"/>
        <end position="158"/>
    </location>
</feature>
<accession>A0A914ZPQ0</accession>
<name>A0A914ZPQ0_PARUN</name>
<comment type="similarity">
    <text evidence="1">Belongs to the NCBP3 family.</text>
</comment>
<evidence type="ECO:0000313" key="5">
    <source>
        <dbReference type="WBParaSite" id="PgB05_g042_t02"/>
    </source>
</evidence>
<keyword evidence="4" id="KW-1185">Reference proteome</keyword>
<feature type="compositionally biased region" description="Basic residues" evidence="3">
    <location>
        <begin position="450"/>
        <end position="462"/>
    </location>
</feature>
<dbReference type="GO" id="GO:0005634">
    <property type="term" value="C:nucleus"/>
    <property type="evidence" value="ECO:0007669"/>
    <property type="project" value="TreeGrafter"/>
</dbReference>
<evidence type="ECO:0000313" key="4">
    <source>
        <dbReference type="Proteomes" id="UP000887569"/>
    </source>
</evidence>
<sequence>WCRGLAGEVLTCMLLQSSSFEVISFYRPLILPHHKIYACAVVYSPHSANLVLSECRGKEVVSTTAMDDAIEVDFDPIPGDDDIVADAAHESTETFVHDLPPASVVESKLQEEKPAVNRRSRIRYRSKSSDSSRSGSRSPYYPSPLRLRRFHDESTDAEVKERRIQRAKRFGIQPPTGEYTISQDELLELYESMGIDPDDDDIRLHSVYVRGIDDLSEFQIEKIFAEFSPVTVELIDGASCNVIWRDAYTAGKMVLEMTKPLKRVRGGRVIEEGEVAESSDEEEGEMKEEHGDDVTIRINKALIQKNEAAKATEEFVEVDVDQVVVPPGKWRVITKHVGQNRLIILRFSCREDIRKGHVRQSRHQGSMPKDSVDRDGYSYKWTNRKNRVRPGLNIFNKDGDELEWDYEHDTRFYVDLDAPEKTTSPAACEKRWSRSEVVDGTSKQVILGKRAIKSRGRGSKRFKSLEGGASMAADEEEMSQVQRRRRMVREWQDEANEQRDSDLSSDRDPSPTPQPWDARNTSVRLRTTRSLSSRRHYD</sequence>
<dbReference type="GO" id="GO:0003729">
    <property type="term" value="F:mRNA binding"/>
    <property type="evidence" value="ECO:0007669"/>
    <property type="project" value="InterPro"/>
</dbReference>
<feature type="compositionally biased region" description="Basic and acidic residues" evidence="3">
    <location>
        <begin position="488"/>
        <end position="509"/>
    </location>
</feature>
<dbReference type="InterPro" id="IPR019416">
    <property type="entry name" value="NCBP3"/>
</dbReference>
<reference evidence="5" key="1">
    <citation type="submission" date="2022-11" db="UniProtKB">
        <authorList>
            <consortium name="WormBaseParasite"/>
        </authorList>
    </citation>
    <scope>IDENTIFICATION</scope>
</reference>
<feature type="region of interest" description="Disordered" evidence="3">
    <location>
        <begin position="450"/>
        <end position="538"/>
    </location>
</feature>
<organism evidence="4 5">
    <name type="scientific">Parascaris univalens</name>
    <name type="common">Nematode worm</name>
    <dbReference type="NCBI Taxonomy" id="6257"/>
    <lineage>
        <taxon>Eukaryota</taxon>
        <taxon>Metazoa</taxon>
        <taxon>Ecdysozoa</taxon>
        <taxon>Nematoda</taxon>
        <taxon>Chromadorea</taxon>
        <taxon>Rhabditida</taxon>
        <taxon>Spirurina</taxon>
        <taxon>Ascaridomorpha</taxon>
        <taxon>Ascaridoidea</taxon>
        <taxon>Ascarididae</taxon>
        <taxon>Parascaris</taxon>
    </lineage>
</organism>
<dbReference type="WBParaSite" id="PgB05_g042_t02">
    <property type="protein sequence ID" value="PgB05_g042_t02"/>
    <property type="gene ID" value="PgB05_g042"/>
</dbReference>
<feature type="compositionally biased region" description="Basic residues" evidence="3">
    <location>
        <begin position="116"/>
        <end position="126"/>
    </location>
</feature>
<feature type="compositionally biased region" description="Low complexity" evidence="3">
    <location>
        <begin position="129"/>
        <end position="145"/>
    </location>
</feature>
<protein>
    <recommendedName>
        <fullName evidence="2">Nuclear cap-binding protein subunit 3</fullName>
    </recommendedName>
</protein>
<evidence type="ECO:0000256" key="3">
    <source>
        <dbReference type="SAM" id="MobiDB-lite"/>
    </source>
</evidence>
<proteinExistence type="inferred from homology"/>
<dbReference type="AlphaFoldDB" id="A0A914ZPQ0"/>
<evidence type="ECO:0000256" key="1">
    <source>
        <dbReference type="ARBA" id="ARBA00006069"/>
    </source>
</evidence>
<dbReference type="Proteomes" id="UP000887569">
    <property type="component" value="Unplaced"/>
</dbReference>
<dbReference type="PANTHER" id="PTHR16291">
    <property type="entry name" value="NUCLEAR CAP-BINDING PROTEIN SUBUNIT 3"/>
    <property type="match status" value="1"/>
</dbReference>
<dbReference type="PANTHER" id="PTHR16291:SF0">
    <property type="entry name" value="NUCLEAR CAP-BINDING PROTEIN SUBUNIT 3"/>
    <property type="match status" value="1"/>
</dbReference>